<name>A0A2M6W6S2_9BACT</name>
<evidence type="ECO:0000259" key="9">
    <source>
        <dbReference type="PROSITE" id="PS50823"/>
    </source>
</evidence>
<dbReference type="InterPro" id="IPR005704">
    <property type="entry name" value="Ribosomal_uS3_bac-typ"/>
</dbReference>
<dbReference type="Gene3D" id="3.30.1140.32">
    <property type="entry name" value="Ribosomal protein S3, C-terminal domain"/>
    <property type="match status" value="1"/>
</dbReference>
<comment type="function">
    <text evidence="6 8">Binds the lower part of the 30S subunit head. Binds mRNA in the 70S ribosome, positioning it for translation.</text>
</comment>
<comment type="caution">
    <text evidence="10">The sequence shown here is derived from an EMBL/GenBank/DDBJ whole genome shotgun (WGS) entry which is preliminary data.</text>
</comment>
<evidence type="ECO:0000256" key="2">
    <source>
        <dbReference type="ARBA" id="ARBA00022730"/>
    </source>
</evidence>
<evidence type="ECO:0000256" key="6">
    <source>
        <dbReference type="ARBA" id="ARBA00024998"/>
    </source>
</evidence>
<dbReference type="InterPro" id="IPR015946">
    <property type="entry name" value="KH_dom-like_a/b"/>
</dbReference>
<reference evidence="11" key="1">
    <citation type="submission" date="2017-09" db="EMBL/GenBank/DDBJ databases">
        <title>Depth-based differentiation of microbial function through sediment-hosted aquifers and enrichment of novel symbionts in the deep terrestrial subsurface.</title>
        <authorList>
            <person name="Probst A.J."/>
            <person name="Ladd B."/>
            <person name="Jarett J.K."/>
            <person name="Geller-Mcgrath D.E."/>
            <person name="Sieber C.M.K."/>
            <person name="Emerson J.B."/>
            <person name="Anantharaman K."/>
            <person name="Thomas B.C."/>
            <person name="Malmstrom R."/>
            <person name="Stieglmeier M."/>
            <person name="Klingl A."/>
            <person name="Woyke T."/>
            <person name="Ryan C.M."/>
            <person name="Banfield J.F."/>
        </authorList>
    </citation>
    <scope>NUCLEOTIDE SEQUENCE [LARGE SCALE GENOMIC DNA]</scope>
</reference>
<protein>
    <recommendedName>
        <fullName evidence="7 8">Small ribosomal subunit protein uS3</fullName>
    </recommendedName>
</protein>
<dbReference type="SUPFAM" id="SSF54821">
    <property type="entry name" value="Ribosomal protein S3 C-terminal domain"/>
    <property type="match status" value="1"/>
</dbReference>
<evidence type="ECO:0000256" key="4">
    <source>
        <dbReference type="ARBA" id="ARBA00022980"/>
    </source>
</evidence>
<evidence type="ECO:0000313" key="10">
    <source>
        <dbReference type="EMBL" id="PIT88457.1"/>
    </source>
</evidence>
<evidence type="ECO:0000256" key="3">
    <source>
        <dbReference type="ARBA" id="ARBA00022884"/>
    </source>
</evidence>
<keyword evidence="5 8" id="KW-0687">Ribonucleoprotein</keyword>
<comment type="subunit">
    <text evidence="8">Part of the 30S ribosomal subunit. Forms a tight complex with proteins S10 and S14.</text>
</comment>
<proteinExistence type="inferred from homology"/>
<keyword evidence="2 8" id="KW-0699">rRNA-binding</keyword>
<evidence type="ECO:0000256" key="7">
    <source>
        <dbReference type="ARBA" id="ARBA00035257"/>
    </source>
</evidence>
<dbReference type="GO" id="GO:0003735">
    <property type="term" value="F:structural constituent of ribosome"/>
    <property type="evidence" value="ECO:0007669"/>
    <property type="project" value="InterPro"/>
</dbReference>
<dbReference type="GO" id="GO:0022627">
    <property type="term" value="C:cytosolic small ribosomal subunit"/>
    <property type="evidence" value="ECO:0007669"/>
    <property type="project" value="TreeGrafter"/>
</dbReference>
<dbReference type="Gene3D" id="3.30.300.20">
    <property type="match status" value="1"/>
</dbReference>
<dbReference type="InterPro" id="IPR036419">
    <property type="entry name" value="Ribosomal_S3_C_sf"/>
</dbReference>
<dbReference type="NCBIfam" id="TIGR01009">
    <property type="entry name" value="rpsC_bact"/>
    <property type="match status" value="1"/>
</dbReference>
<dbReference type="PANTHER" id="PTHR11760">
    <property type="entry name" value="30S/40S RIBOSOMAL PROTEIN S3"/>
    <property type="match status" value="1"/>
</dbReference>
<dbReference type="HAMAP" id="MF_01309_B">
    <property type="entry name" value="Ribosomal_uS3_B"/>
    <property type="match status" value="1"/>
</dbReference>
<dbReference type="InterPro" id="IPR004044">
    <property type="entry name" value="KH_dom_type_2"/>
</dbReference>
<dbReference type="InterPro" id="IPR057258">
    <property type="entry name" value="Ribosomal_uS3"/>
</dbReference>
<dbReference type="AlphaFoldDB" id="A0A2M6W6S2"/>
<evidence type="ECO:0000256" key="8">
    <source>
        <dbReference type="HAMAP-Rule" id="MF_01309"/>
    </source>
</evidence>
<dbReference type="Proteomes" id="UP000231426">
    <property type="component" value="Unassembled WGS sequence"/>
</dbReference>
<dbReference type="InterPro" id="IPR001351">
    <property type="entry name" value="Ribosomal_uS3_C"/>
</dbReference>
<dbReference type="Pfam" id="PF00189">
    <property type="entry name" value="Ribosomal_S3_C"/>
    <property type="match status" value="1"/>
</dbReference>
<comment type="similarity">
    <text evidence="1 8">Belongs to the universal ribosomal protein uS3 family.</text>
</comment>
<dbReference type="FunFam" id="3.30.300.20:FF:000001">
    <property type="entry name" value="30S ribosomal protein S3"/>
    <property type="match status" value="1"/>
</dbReference>
<evidence type="ECO:0000256" key="1">
    <source>
        <dbReference type="ARBA" id="ARBA00010761"/>
    </source>
</evidence>
<dbReference type="GO" id="GO:0019843">
    <property type="term" value="F:rRNA binding"/>
    <property type="evidence" value="ECO:0007669"/>
    <property type="project" value="UniProtKB-UniRule"/>
</dbReference>
<keyword evidence="4 8" id="KW-0689">Ribosomal protein</keyword>
<dbReference type="CDD" id="cd02412">
    <property type="entry name" value="KH-II_30S_S3"/>
    <property type="match status" value="1"/>
</dbReference>
<organism evidence="10 11">
    <name type="scientific">Candidatus Magasanikbacteria bacterium CG10_big_fil_rev_8_21_14_0_10_36_32</name>
    <dbReference type="NCBI Taxonomy" id="1974646"/>
    <lineage>
        <taxon>Bacteria</taxon>
        <taxon>Candidatus Magasanikiibacteriota</taxon>
    </lineage>
</organism>
<dbReference type="GO" id="GO:0006412">
    <property type="term" value="P:translation"/>
    <property type="evidence" value="ECO:0007669"/>
    <property type="project" value="UniProtKB-UniRule"/>
</dbReference>
<dbReference type="InterPro" id="IPR009019">
    <property type="entry name" value="KH_sf_prok-type"/>
</dbReference>
<dbReference type="Pfam" id="PF07650">
    <property type="entry name" value="KH_2"/>
    <property type="match status" value="1"/>
</dbReference>
<evidence type="ECO:0000313" key="11">
    <source>
        <dbReference type="Proteomes" id="UP000231426"/>
    </source>
</evidence>
<feature type="domain" description="KH type-2" evidence="9">
    <location>
        <begin position="39"/>
        <end position="110"/>
    </location>
</feature>
<dbReference type="EMBL" id="PFBV01000003">
    <property type="protein sequence ID" value="PIT88457.1"/>
    <property type="molecule type" value="Genomic_DNA"/>
</dbReference>
<gene>
    <name evidence="8" type="primary">rpsC</name>
    <name evidence="10" type="ORF">COU29_01590</name>
</gene>
<evidence type="ECO:0000256" key="5">
    <source>
        <dbReference type="ARBA" id="ARBA00023274"/>
    </source>
</evidence>
<dbReference type="SUPFAM" id="SSF54814">
    <property type="entry name" value="Prokaryotic type KH domain (KH-domain type II)"/>
    <property type="match status" value="1"/>
</dbReference>
<dbReference type="PROSITE" id="PS50823">
    <property type="entry name" value="KH_TYPE_2"/>
    <property type="match status" value="1"/>
</dbReference>
<keyword evidence="3 8" id="KW-0694">RNA-binding</keyword>
<dbReference type="PANTHER" id="PTHR11760:SF19">
    <property type="entry name" value="SMALL RIBOSOMAL SUBUNIT PROTEIN US3C"/>
    <property type="match status" value="1"/>
</dbReference>
<sequence length="225" mass="25596">MGHKVHPKIYRTPFIYPWDSKWYAKKENFPQVLKQEVEIRKLLAVKLKEAGIDAISIERTPKELQIFILAAKPGVIIGRSGQGLDILRKEIEKKCLQGKIKVKLNIQPVKQPALSAQIIGQNLVSEIEKRMPFRRVMKHAIEKVMAAGARGVKIKMSGRLNGVEIARREVLGAGKMSLITLRSDVDYAFVEAHTIYGKIGIKVWVYHGEVFGRRDKFAKKTEEKE</sequence>
<accession>A0A2M6W6S2</accession>
<dbReference type="GO" id="GO:0003729">
    <property type="term" value="F:mRNA binding"/>
    <property type="evidence" value="ECO:0007669"/>
    <property type="project" value="UniProtKB-UniRule"/>
</dbReference>